<name>A0ABM9ND85_RICHE</name>
<protein>
    <recommendedName>
        <fullName evidence="3">DnaA N-terminal domain-containing protein</fullName>
    </recommendedName>
</protein>
<evidence type="ECO:0008006" key="3">
    <source>
        <dbReference type="Google" id="ProtNLM"/>
    </source>
</evidence>
<evidence type="ECO:0000313" key="1">
    <source>
        <dbReference type="EMBL" id="CAK9121534.1"/>
    </source>
</evidence>
<dbReference type="EMBL" id="OZ018776">
    <property type="protein sequence ID" value="CAK9121534.1"/>
    <property type="molecule type" value="Genomic_DNA"/>
</dbReference>
<accession>A0ABM9ND85</accession>
<proteinExistence type="predicted"/>
<dbReference type="Proteomes" id="UP001642485">
    <property type="component" value="Chromosome"/>
</dbReference>
<evidence type="ECO:0000313" key="2">
    <source>
        <dbReference type="Proteomes" id="UP001642485"/>
    </source>
</evidence>
<organism evidence="1 2">
    <name type="scientific">Rickettsia helvetica</name>
    <dbReference type="NCBI Taxonomy" id="35789"/>
    <lineage>
        <taxon>Bacteria</taxon>
        <taxon>Pseudomonadati</taxon>
        <taxon>Pseudomonadota</taxon>
        <taxon>Alphaproteobacteria</taxon>
        <taxon>Rickettsiales</taxon>
        <taxon>Rickettsiaceae</taxon>
        <taxon>Rickettsieae</taxon>
        <taxon>Rickettsia</taxon>
        <taxon>spotted fever group</taxon>
    </lineage>
</organism>
<sequence length="398" mass="46540">MPQPQKSLDHSIYIDNNKNISNKSRYSEIFNKNEIDQDKQLLQSGSEQNLKQDLQFTTEESANDQQDSKKPTEYRNTVDPVQVNQALQAVIDRIDYTRRHHVADRNAAVKSRNNKGWFKRKKLADFYPLSQEDADLLRIKSNREFNLDFINKLLLKLAGEYSNHHFGHKKVLLNYMAKALANELRESTKANDASFQFNYHDADKARERYLNEIEGSTDTSKQAQLKRKIIGIFDSDTAYELLSSCSFIGVVDSKYQIRLPQDIKLSEYAQDKLLQQVQIIYGKSVEQLKIIAFTKLNANQHNTLDEKQKYLLQLSKQLNPESVWYKVRSFLIQRYNKYIDFGVLSKLVVVEEDTVNQNMILKSTSAFNDYYVRNRYMQDLAEAFEAQNFTFKLIKFES</sequence>
<reference evidence="1 2" key="1">
    <citation type="submission" date="2024-02" db="EMBL/GenBank/DDBJ databases">
        <authorList>
            <person name="Nijsse B."/>
            <person name="Sprong H."/>
        </authorList>
    </citation>
    <scope>NUCLEOTIDE SEQUENCE [LARGE SCALE GENOMIC DNA]</scope>
    <source>
        <strain evidence="1">OB144</strain>
    </source>
</reference>
<keyword evidence="2" id="KW-1185">Reference proteome</keyword>
<gene>
    <name evidence="1" type="ORF">OB144RH_07090</name>
</gene>